<dbReference type="SUPFAM" id="SSF48452">
    <property type="entry name" value="TPR-like"/>
    <property type="match status" value="1"/>
</dbReference>
<dbReference type="Gene3D" id="1.25.40.10">
    <property type="entry name" value="Tetratricopeptide repeat domain"/>
    <property type="match status" value="1"/>
</dbReference>
<dbReference type="InterPro" id="IPR011990">
    <property type="entry name" value="TPR-like_helical_dom_sf"/>
</dbReference>
<dbReference type="GO" id="GO:0016740">
    <property type="term" value="F:transferase activity"/>
    <property type="evidence" value="ECO:0007669"/>
    <property type="project" value="UniProtKB-KW"/>
</dbReference>
<dbReference type="InterPro" id="IPR029044">
    <property type="entry name" value="Nucleotide-diphossugar_trans"/>
</dbReference>
<dbReference type="Pfam" id="PF00535">
    <property type="entry name" value="Glycos_transf_2"/>
    <property type="match status" value="1"/>
</dbReference>
<dbReference type="SUPFAM" id="SSF53448">
    <property type="entry name" value="Nucleotide-diphospho-sugar transferases"/>
    <property type="match status" value="1"/>
</dbReference>
<protein>
    <submittedName>
        <fullName evidence="3">Glycosyl transferase family 2</fullName>
    </submittedName>
</protein>
<dbReference type="AlphaFoldDB" id="A0A378R703"/>
<sequence>MSTICLNMIVKNEAAIIEETLTNILEHIPLDYWVIADTGSTDDTPAVIQEFFAKKGIKGELVHHEWKHFGHNRQLAMEAAHGKADYLFFFDADDRIVGNLGMRAGMELTADAYFFKMRNQHATDRFYTRRLLIKNDPLWRWRGAVHEQLHIERPSVQALIEGDYHVISGRFGARNKNPQKYYDDALMLEKYFDENDEKSLCAQNAFFCAQSYRDARMHDKAAEWYAKSLGYTEHGSEQRRYTLMSLASEYVRLEQIEKAVYQWQLAFENSPKNAESLVHLAEHFLNKQSNHLAMMYAEQSLPLALPNLSRTIAVDEVVYRYGRHNAYLRAALALNQLDKAYLALRHLLQLPELRSGMNAYLLEVLLLEPMKQRYLKDTPEVQTKIREQIAAMQKFDSDEMKVWKDKALAWVEAVQK</sequence>
<feature type="domain" description="Glycosyltransferase 2-like" evidence="2">
    <location>
        <begin position="8"/>
        <end position="95"/>
    </location>
</feature>
<evidence type="ECO:0000313" key="3">
    <source>
        <dbReference type="EMBL" id="STZ13833.1"/>
    </source>
</evidence>
<dbReference type="PANTHER" id="PTHR43630">
    <property type="entry name" value="POLY-BETA-1,6-N-ACETYL-D-GLUCOSAMINE SYNTHASE"/>
    <property type="match status" value="1"/>
</dbReference>
<dbReference type="EMBL" id="UGQE01000004">
    <property type="protein sequence ID" value="STZ13833.1"/>
    <property type="molecule type" value="Genomic_DNA"/>
</dbReference>
<name>A0A378R703_9GAMM</name>
<reference evidence="3 4" key="1">
    <citation type="submission" date="2018-06" db="EMBL/GenBank/DDBJ databases">
        <authorList>
            <consortium name="Pathogen Informatics"/>
            <person name="Doyle S."/>
        </authorList>
    </citation>
    <scope>NUCLEOTIDE SEQUENCE [LARGE SCALE GENOMIC DNA]</scope>
    <source>
        <strain evidence="3 4">NCTC10293</strain>
    </source>
</reference>
<evidence type="ECO:0000256" key="1">
    <source>
        <dbReference type="ARBA" id="ARBA00038494"/>
    </source>
</evidence>
<dbReference type="Proteomes" id="UP000255279">
    <property type="component" value="Unassembled WGS sequence"/>
</dbReference>
<comment type="similarity">
    <text evidence="1">Belongs to the glycosyltransferase 2 family. WaaE/KdtX subfamily.</text>
</comment>
<dbReference type="OrthoDB" id="9815923at2"/>
<proteinExistence type="inferred from homology"/>
<dbReference type="InterPro" id="IPR001173">
    <property type="entry name" value="Glyco_trans_2-like"/>
</dbReference>
<dbReference type="Gene3D" id="3.90.550.10">
    <property type="entry name" value="Spore Coat Polysaccharide Biosynthesis Protein SpsA, Chain A"/>
    <property type="match status" value="1"/>
</dbReference>
<gene>
    <name evidence="3" type="ORF">NCTC10293_01411</name>
</gene>
<dbReference type="RefSeq" id="WP_078275751.1">
    <property type="nucleotide sequence ID" value="NZ_CAACXO010000054.1"/>
</dbReference>
<evidence type="ECO:0000313" key="4">
    <source>
        <dbReference type="Proteomes" id="UP000255279"/>
    </source>
</evidence>
<dbReference type="PANTHER" id="PTHR43630:SF2">
    <property type="entry name" value="GLYCOSYLTRANSFERASE"/>
    <property type="match status" value="1"/>
</dbReference>
<organism evidence="3 4">
    <name type="scientific">Moraxella caviae</name>
    <dbReference type="NCBI Taxonomy" id="34060"/>
    <lineage>
        <taxon>Bacteria</taxon>
        <taxon>Pseudomonadati</taxon>
        <taxon>Pseudomonadota</taxon>
        <taxon>Gammaproteobacteria</taxon>
        <taxon>Moraxellales</taxon>
        <taxon>Moraxellaceae</taxon>
        <taxon>Moraxella</taxon>
    </lineage>
</organism>
<evidence type="ECO:0000259" key="2">
    <source>
        <dbReference type="Pfam" id="PF00535"/>
    </source>
</evidence>
<keyword evidence="3" id="KW-0808">Transferase</keyword>
<accession>A0A378R703</accession>